<evidence type="ECO:0000313" key="1">
    <source>
        <dbReference type="EMBL" id="KAK1525935.1"/>
    </source>
</evidence>
<organism evidence="1 2">
    <name type="scientific">Colletotrichum costaricense</name>
    <dbReference type="NCBI Taxonomy" id="1209916"/>
    <lineage>
        <taxon>Eukaryota</taxon>
        <taxon>Fungi</taxon>
        <taxon>Dikarya</taxon>
        <taxon>Ascomycota</taxon>
        <taxon>Pezizomycotina</taxon>
        <taxon>Sordariomycetes</taxon>
        <taxon>Hypocreomycetidae</taxon>
        <taxon>Glomerellales</taxon>
        <taxon>Glomerellaceae</taxon>
        <taxon>Colletotrichum</taxon>
        <taxon>Colletotrichum acutatum species complex</taxon>
    </lineage>
</organism>
<evidence type="ECO:0000313" key="2">
    <source>
        <dbReference type="Proteomes" id="UP001240678"/>
    </source>
</evidence>
<dbReference type="EMBL" id="MOOE01000008">
    <property type="protein sequence ID" value="KAK1525935.1"/>
    <property type="molecule type" value="Genomic_DNA"/>
</dbReference>
<sequence length="70" mass="8177">MHVDRIEVYLRDIQITQRFVKLFKPAVMPLLPDSQPSSSPLIPRPTRRILLLISKDPVEKPVQKRQNKTC</sequence>
<proteinExistence type="predicted"/>
<keyword evidence="2" id="KW-1185">Reference proteome</keyword>
<comment type="caution">
    <text evidence="1">The sequence shown here is derived from an EMBL/GenBank/DDBJ whole genome shotgun (WGS) entry which is preliminary data.</text>
</comment>
<gene>
    <name evidence="1" type="ORF">CCOS01_08353</name>
</gene>
<name>A0AAI9YVN6_9PEZI</name>
<dbReference type="RefSeq" id="XP_060312788.1">
    <property type="nucleotide sequence ID" value="XM_060456514.1"/>
</dbReference>
<dbReference type="GeneID" id="85340061"/>
<reference evidence="1 2" key="1">
    <citation type="submission" date="2016-10" db="EMBL/GenBank/DDBJ databases">
        <title>The genome sequence of Colletotrichum fioriniae PJ7.</title>
        <authorList>
            <person name="Baroncelli R."/>
        </authorList>
    </citation>
    <scope>NUCLEOTIDE SEQUENCE [LARGE SCALE GENOMIC DNA]</scope>
    <source>
        <strain evidence="1 2">IMI 309622</strain>
    </source>
</reference>
<protein>
    <submittedName>
        <fullName evidence="1">Uncharacterized protein</fullName>
    </submittedName>
</protein>
<dbReference type="Proteomes" id="UP001240678">
    <property type="component" value="Unassembled WGS sequence"/>
</dbReference>
<accession>A0AAI9YVN6</accession>
<dbReference type="AlphaFoldDB" id="A0AAI9YVN6"/>